<dbReference type="Pfam" id="PF06041">
    <property type="entry name" value="DUF924"/>
    <property type="match status" value="1"/>
</dbReference>
<keyword evidence="2" id="KW-1185">Reference proteome</keyword>
<dbReference type="SUPFAM" id="SSF48452">
    <property type="entry name" value="TPR-like"/>
    <property type="match status" value="1"/>
</dbReference>
<dbReference type="Proteomes" id="UP000800092">
    <property type="component" value="Unassembled WGS sequence"/>
</dbReference>
<accession>A0A6A6GTY4</accession>
<dbReference type="AlphaFoldDB" id="A0A6A6GTY4"/>
<evidence type="ECO:0000313" key="1">
    <source>
        <dbReference type="EMBL" id="KAF2229028.1"/>
    </source>
</evidence>
<sequence>MATSRSFTIDSKIFNRQLFTQILDFWFSDLPRTAVAPTQSRISQWFGIGEAQARQAFDDSCRAKFKHALDLLGPTSVHLPKFTTFEDDRTNAISFASPFLKLDELQNNDINTKAEGVLSLILLLDQFSRNIFRDQQDLIYTHYDRLSRALIHHMLSGGEQNPISSLDKKSFCRLSPPYRIWFYLPLMHSEDVKDHDEIAQAISDMEAEHPGNEAAIGYLNTLANFEHQHRKILDQFGRYPHRNNVLGRETTPAERQWLEEGGATFGTG</sequence>
<dbReference type="InterPro" id="IPR011990">
    <property type="entry name" value="TPR-like_helical_dom_sf"/>
</dbReference>
<gene>
    <name evidence="1" type="ORF">EV356DRAFT_496621</name>
</gene>
<evidence type="ECO:0000313" key="2">
    <source>
        <dbReference type="Proteomes" id="UP000800092"/>
    </source>
</evidence>
<name>A0A6A6GTY4_VIRVR</name>
<dbReference type="OrthoDB" id="414698at2759"/>
<dbReference type="Gene3D" id="1.25.40.10">
    <property type="entry name" value="Tetratricopeptide repeat domain"/>
    <property type="match status" value="1"/>
</dbReference>
<protein>
    <submittedName>
        <fullName evidence="1">DUF924-domain-containing protein</fullName>
    </submittedName>
</protein>
<proteinExistence type="predicted"/>
<reference evidence="1" key="1">
    <citation type="journal article" date="2020" name="Stud. Mycol.">
        <title>101 Dothideomycetes genomes: a test case for predicting lifestyles and emergence of pathogens.</title>
        <authorList>
            <person name="Haridas S."/>
            <person name="Albert R."/>
            <person name="Binder M."/>
            <person name="Bloem J."/>
            <person name="Labutti K."/>
            <person name="Salamov A."/>
            <person name="Andreopoulos B."/>
            <person name="Baker S."/>
            <person name="Barry K."/>
            <person name="Bills G."/>
            <person name="Bluhm B."/>
            <person name="Cannon C."/>
            <person name="Castanera R."/>
            <person name="Culley D."/>
            <person name="Daum C."/>
            <person name="Ezra D."/>
            <person name="Gonzalez J."/>
            <person name="Henrissat B."/>
            <person name="Kuo A."/>
            <person name="Liang C."/>
            <person name="Lipzen A."/>
            <person name="Lutzoni F."/>
            <person name="Magnuson J."/>
            <person name="Mondo S."/>
            <person name="Nolan M."/>
            <person name="Ohm R."/>
            <person name="Pangilinan J."/>
            <person name="Park H.-J."/>
            <person name="Ramirez L."/>
            <person name="Alfaro M."/>
            <person name="Sun H."/>
            <person name="Tritt A."/>
            <person name="Yoshinaga Y."/>
            <person name="Zwiers L.-H."/>
            <person name="Turgeon B."/>
            <person name="Goodwin S."/>
            <person name="Spatafora J."/>
            <person name="Crous P."/>
            <person name="Grigoriev I."/>
        </authorList>
    </citation>
    <scope>NUCLEOTIDE SEQUENCE</scope>
    <source>
        <strain evidence="1">Tuck. ex Michener</strain>
    </source>
</reference>
<dbReference type="EMBL" id="ML991879">
    <property type="protein sequence ID" value="KAF2229028.1"/>
    <property type="molecule type" value="Genomic_DNA"/>
</dbReference>
<dbReference type="Gene3D" id="1.20.58.320">
    <property type="entry name" value="TPR-like"/>
    <property type="match status" value="1"/>
</dbReference>
<dbReference type="InterPro" id="IPR010323">
    <property type="entry name" value="DUF924"/>
</dbReference>
<organism evidence="1 2">
    <name type="scientific">Viridothelium virens</name>
    <name type="common">Speckled blister lichen</name>
    <name type="synonym">Trypethelium virens</name>
    <dbReference type="NCBI Taxonomy" id="1048519"/>
    <lineage>
        <taxon>Eukaryota</taxon>
        <taxon>Fungi</taxon>
        <taxon>Dikarya</taxon>
        <taxon>Ascomycota</taxon>
        <taxon>Pezizomycotina</taxon>
        <taxon>Dothideomycetes</taxon>
        <taxon>Dothideomycetes incertae sedis</taxon>
        <taxon>Trypetheliales</taxon>
        <taxon>Trypetheliaceae</taxon>
        <taxon>Viridothelium</taxon>
    </lineage>
</organism>